<dbReference type="SMART" id="SM00320">
    <property type="entry name" value="WD40"/>
    <property type="match status" value="7"/>
</dbReference>
<dbReference type="PANTHER" id="PTHR19879:SF9">
    <property type="entry name" value="TRANSCRIPTION INITIATION FACTOR TFIID SUBUNIT 5"/>
    <property type="match status" value="1"/>
</dbReference>
<protein>
    <submittedName>
        <fullName evidence="1">WD40 repeat domain-containing protein</fullName>
    </submittedName>
</protein>
<accession>A0ABW2CIU0</accession>
<sequence length="372" mass="39843">MRSVTWWIVVIAVLALGAVSAVVLLHRNGSDRSELPAYSAEDFSGGRSEHTSVAFSPDGKTLATAGSVKGSDASVWLWDVTSRRNIAAVPLPHHNRASSVVFSPDGKSLAAVADTGARAKGTVWLLDVTRRRKPASLPVQYDYVGGLAFSADSKTLAVGGGRGRDEGKVWLWDAADRRRIDALPVPFSYVGEVAFSPDRRTLAVGGGPDTEHDRSAGEGIWLWDLERRRNVATLPTRVGVSFMAFSPDGRTLAGEGESNEGEWTDVWLWDLSSRQRTSTITGRTSAHYSPEDEGRQFSSVTFSPDGRTLAVGGRAPQGEGGVLLRDVPGRRNIATVTFTDRRADVDAVAFSPDGKTLAIGGNGLALWQARGT</sequence>
<dbReference type="EMBL" id="JBHSXS010000008">
    <property type="protein sequence ID" value="MFC6881412.1"/>
    <property type="molecule type" value="Genomic_DNA"/>
</dbReference>
<evidence type="ECO:0000313" key="2">
    <source>
        <dbReference type="Proteomes" id="UP001596380"/>
    </source>
</evidence>
<gene>
    <name evidence="1" type="ORF">ACFQKB_16705</name>
</gene>
<keyword evidence="2" id="KW-1185">Reference proteome</keyword>
<reference evidence="2" key="1">
    <citation type="journal article" date="2019" name="Int. J. Syst. Evol. Microbiol.">
        <title>The Global Catalogue of Microorganisms (GCM) 10K type strain sequencing project: providing services to taxonomists for standard genome sequencing and annotation.</title>
        <authorList>
            <consortium name="The Broad Institute Genomics Platform"/>
            <consortium name="The Broad Institute Genome Sequencing Center for Infectious Disease"/>
            <person name="Wu L."/>
            <person name="Ma J."/>
        </authorList>
    </citation>
    <scope>NUCLEOTIDE SEQUENCE [LARGE SCALE GENOMIC DNA]</scope>
    <source>
        <strain evidence="2">JCM 3369</strain>
    </source>
</reference>
<dbReference type="Gene3D" id="2.130.10.10">
    <property type="entry name" value="YVTN repeat-like/Quinoprotein amine dehydrogenase"/>
    <property type="match status" value="3"/>
</dbReference>
<name>A0ABW2CIU0_9ACTN</name>
<dbReference type="Pfam" id="PF00400">
    <property type="entry name" value="WD40"/>
    <property type="match status" value="2"/>
</dbReference>
<organism evidence="1 2">
    <name type="scientific">Actinomadura yumaensis</name>
    <dbReference type="NCBI Taxonomy" id="111807"/>
    <lineage>
        <taxon>Bacteria</taxon>
        <taxon>Bacillati</taxon>
        <taxon>Actinomycetota</taxon>
        <taxon>Actinomycetes</taxon>
        <taxon>Streptosporangiales</taxon>
        <taxon>Thermomonosporaceae</taxon>
        <taxon>Actinomadura</taxon>
    </lineage>
</organism>
<dbReference type="Proteomes" id="UP001596380">
    <property type="component" value="Unassembled WGS sequence"/>
</dbReference>
<dbReference type="PANTHER" id="PTHR19879">
    <property type="entry name" value="TRANSCRIPTION INITIATION FACTOR TFIID"/>
    <property type="match status" value="1"/>
</dbReference>
<proteinExistence type="predicted"/>
<evidence type="ECO:0000313" key="1">
    <source>
        <dbReference type="EMBL" id="MFC6881412.1"/>
    </source>
</evidence>
<dbReference type="InterPro" id="IPR015943">
    <property type="entry name" value="WD40/YVTN_repeat-like_dom_sf"/>
</dbReference>
<dbReference type="InterPro" id="IPR011044">
    <property type="entry name" value="Quino_amine_DH_bsu"/>
</dbReference>
<dbReference type="RefSeq" id="WP_160822827.1">
    <property type="nucleotide sequence ID" value="NZ_JBHSXE010000001.1"/>
</dbReference>
<dbReference type="SUPFAM" id="SSF50969">
    <property type="entry name" value="YVTN repeat-like/Quinoprotein amine dehydrogenase"/>
    <property type="match status" value="1"/>
</dbReference>
<dbReference type="InterPro" id="IPR001680">
    <property type="entry name" value="WD40_rpt"/>
</dbReference>
<comment type="caution">
    <text evidence="1">The sequence shown here is derived from an EMBL/GenBank/DDBJ whole genome shotgun (WGS) entry which is preliminary data.</text>
</comment>